<feature type="transmembrane region" description="Helical" evidence="7">
    <location>
        <begin position="208"/>
        <end position="229"/>
    </location>
</feature>
<dbReference type="InterPro" id="IPR036259">
    <property type="entry name" value="MFS_trans_sf"/>
</dbReference>
<feature type="transmembrane region" description="Helical" evidence="7">
    <location>
        <begin position="49"/>
        <end position="71"/>
    </location>
</feature>
<dbReference type="Pfam" id="PF07690">
    <property type="entry name" value="MFS_1"/>
    <property type="match status" value="1"/>
</dbReference>
<dbReference type="InterPro" id="IPR020846">
    <property type="entry name" value="MFS_dom"/>
</dbReference>
<organism evidence="9 10">
    <name type="scientific">Halospina denitrificans</name>
    <dbReference type="NCBI Taxonomy" id="332522"/>
    <lineage>
        <taxon>Bacteria</taxon>
        <taxon>Pseudomonadati</taxon>
        <taxon>Pseudomonadota</taxon>
        <taxon>Gammaproteobacteria</taxon>
        <taxon>Halospina</taxon>
    </lineage>
</organism>
<dbReference type="EMBL" id="SOAX01000001">
    <property type="protein sequence ID" value="TDT44292.1"/>
    <property type="molecule type" value="Genomic_DNA"/>
</dbReference>
<feature type="transmembrane region" description="Helical" evidence="7">
    <location>
        <begin position="166"/>
        <end position="187"/>
    </location>
</feature>
<feature type="transmembrane region" description="Helical" evidence="7">
    <location>
        <begin position="274"/>
        <end position="291"/>
    </location>
</feature>
<dbReference type="GO" id="GO:0042128">
    <property type="term" value="P:nitrate assimilation"/>
    <property type="evidence" value="ECO:0007669"/>
    <property type="project" value="UniProtKB-KW"/>
</dbReference>
<evidence type="ECO:0000313" key="9">
    <source>
        <dbReference type="EMBL" id="TDT44292.1"/>
    </source>
</evidence>
<name>A0A4R7K0D5_9GAMM</name>
<sequence>MISEPFDESLPATIPLAALALAVAFASWGMFAVMAVSIQQALALSHSQFGLLLASPMLTGSALSFPVGYLADTRGAKMVLIVSLLALVPALVGLSIAQGYNQFLLTGAGLGIACGVFSAGLSYTAASAPRRHAGFALGLFGAGIFGAGISYYTAPLVADAFGWRATPLWSLMPVLFAALFLGLMGDSSARVHTVSARGFHRFLKRTRLWRFALYFSFLFGSYIALVFWLPGFLQGSYDLNLHQAAMVATLFALPGSLMAFFGGWLADHSGAKQVSWTVFWICFVCLFLLSYPPTTLIIQGIDHPIHIRINLPLPAFILLTLVTGTAMGLGKGSVMRLAYNHYPRHMGTVGGLMLAFGSLTAAVLPLLFGVANDITGIRSAAFMLVFGLLALCMVSLFFAERHSRDQQLNPRYDRHLTI</sequence>
<comment type="caution">
    <text evidence="9">The sequence shown here is derived from an EMBL/GenBank/DDBJ whole genome shotgun (WGS) entry which is preliminary data.</text>
</comment>
<dbReference type="InterPro" id="IPR044772">
    <property type="entry name" value="NO3_transporter"/>
</dbReference>
<dbReference type="InterPro" id="IPR011701">
    <property type="entry name" value="MFS"/>
</dbReference>
<keyword evidence="4 7" id="KW-1133">Transmembrane helix</keyword>
<feature type="transmembrane region" description="Helical" evidence="7">
    <location>
        <begin position="380"/>
        <end position="399"/>
    </location>
</feature>
<feature type="transmembrane region" description="Helical" evidence="7">
    <location>
        <begin position="12"/>
        <end position="37"/>
    </location>
</feature>
<keyword evidence="6 7" id="KW-0472">Membrane</keyword>
<protein>
    <submittedName>
        <fullName evidence="9">NNP family nitrate/nitrite transporter-like MFS transporter</fullName>
    </submittedName>
</protein>
<gene>
    <name evidence="9" type="ORF">DES49_0394</name>
</gene>
<evidence type="ECO:0000256" key="5">
    <source>
        <dbReference type="ARBA" id="ARBA00023063"/>
    </source>
</evidence>
<keyword evidence="10" id="KW-1185">Reference proteome</keyword>
<dbReference type="OrthoDB" id="9771451at2"/>
<dbReference type="Gene3D" id="1.20.1250.20">
    <property type="entry name" value="MFS general substrate transporter like domains"/>
    <property type="match status" value="2"/>
</dbReference>
<dbReference type="GO" id="GO:0016020">
    <property type="term" value="C:membrane"/>
    <property type="evidence" value="ECO:0007669"/>
    <property type="project" value="UniProtKB-SubCell"/>
</dbReference>
<comment type="similarity">
    <text evidence="2">Belongs to the major facilitator superfamily. Nitrate/nitrite porter (TC 2.A.1.8) family.</text>
</comment>
<reference evidence="9 10" key="1">
    <citation type="submission" date="2019-03" db="EMBL/GenBank/DDBJ databases">
        <title>Genomic Encyclopedia of Type Strains, Phase IV (KMG-IV): sequencing the most valuable type-strain genomes for metagenomic binning, comparative biology and taxonomic classification.</title>
        <authorList>
            <person name="Goeker M."/>
        </authorList>
    </citation>
    <scope>NUCLEOTIDE SEQUENCE [LARGE SCALE GENOMIC DNA]</scope>
    <source>
        <strain evidence="9 10">DSM 15505</strain>
    </source>
</reference>
<evidence type="ECO:0000256" key="7">
    <source>
        <dbReference type="SAM" id="Phobius"/>
    </source>
</evidence>
<dbReference type="AlphaFoldDB" id="A0A4R7K0D5"/>
<proteinExistence type="inferred from homology"/>
<evidence type="ECO:0000256" key="4">
    <source>
        <dbReference type="ARBA" id="ARBA00022989"/>
    </source>
</evidence>
<feature type="transmembrane region" description="Helical" evidence="7">
    <location>
        <begin position="241"/>
        <end position="262"/>
    </location>
</feature>
<feature type="transmembrane region" description="Helical" evidence="7">
    <location>
        <begin position="135"/>
        <end position="154"/>
    </location>
</feature>
<accession>A0A4R7K0D5</accession>
<keyword evidence="3 7" id="KW-0812">Transmembrane</keyword>
<evidence type="ECO:0000259" key="8">
    <source>
        <dbReference type="PROSITE" id="PS50850"/>
    </source>
</evidence>
<evidence type="ECO:0000313" key="10">
    <source>
        <dbReference type="Proteomes" id="UP000295830"/>
    </source>
</evidence>
<evidence type="ECO:0000256" key="3">
    <source>
        <dbReference type="ARBA" id="ARBA00022692"/>
    </source>
</evidence>
<feature type="transmembrane region" description="Helical" evidence="7">
    <location>
        <begin position="103"/>
        <end position="123"/>
    </location>
</feature>
<comment type="subcellular location">
    <subcellularLocation>
        <location evidence="1">Membrane</location>
        <topology evidence="1">Multi-pass membrane protein</topology>
    </subcellularLocation>
</comment>
<evidence type="ECO:0000256" key="6">
    <source>
        <dbReference type="ARBA" id="ARBA00023136"/>
    </source>
</evidence>
<feature type="transmembrane region" description="Helical" evidence="7">
    <location>
        <begin position="78"/>
        <end position="97"/>
    </location>
</feature>
<dbReference type="RefSeq" id="WP_133734688.1">
    <property type="nucleotide sequence ID" value="NZ_SOAX01000001.1"/>
</dbReference>
<dbReference type="PROSITE" id="PS50850">
    <property type="entry name" value="MFS"/>
    <property type="match status" value="1"/>
</dbReference>
<feature type="transmembrane region" description="Helical" evidence="7">
    <location>
        <begin position="311"/>
        <end position="329"/>
    </location>
</feature>
<dbReference type="PANTHER" id="PTHR23515">
    <property type="entry name" value="HIGH-AFFINITY NITRATE TRANSPORTER 2.3"/>
    <property type="match status" value="1"/>
</dbReference>
<dbReference type="SUPFAM" id="SSF103473">
    <property type="entry name" value="MFS general substrate transporter"/>
    <property type="match status" value="1"/>
</dbReference>
<feature type="transmembrane region" description="Helical" evidence="7">
    <location>
        <begin position="349"/>
        <end position="368"/>
    </location>
</feature>
<keyword evidence="5" id="KW-0534">Nitrate assimilation</keyword>
<evidence type="ECO:0000256" key="2">
    <source>
        <dbReference type="ARBA" id="ARBA00008432"/>
    </source>
</evidence>
<dbReference type="Proteomes" id="UP000295830">
    <property type="component" value="Unassembled WGS sequence"/>
</dbReference>
<feature type="domain" description="Major facilitator superfamily (MFS) profile" evidence="8">
    <location>
        <begin position="13"/>
        <end position="404"/>
    </location>
</feature>
<dbReference type="GO" id="GO:0015112">
    <property type="term" value="F:nitrate transmembrane transporter activity"/>
    <property type="evidence" value="ECO:0007669"/>
    <property type="project" value="InterPro"/>
</dbReference>
<evidence type="ECO:0000256" key="1">
    <source>
        <dbReference type="ARBA" id="ARBA00004141"/>
    </source>
</evidence>